<proteinExistence type="predicted"/>
<dbReference type="AlphaFoldDB" id="A0A1S3I097"/>
<reference evidence="4" key="1">
    <citation type="submission" date="2025-08" db="UniProtKB">
        <authorList>
            <consortium name="RefSeq"/>
        </authorList>
    </citation>
    <scope>IDENTIFICATION</scope>
    <source>
        <tissue evidence="4">Gonads</tissue>
    </source>
</reference>
<dbReference type="STRING" id="7574.A0A1S3I097"/>
<keyword evidence="1" id="KW-0472">Membrane</keyword>
<accession>A0A1S3I097</accession>
<evidence type="ECO:0000313" key="3">
    <source>
        <dbReference type="Proteomes" id="UP000085678"/>
    </source>
</evidence>
<keyword evidence="3" id="KW-1185">Reference proteome</keyword>
<feature type="signal peptide" evidence="2">
    <location>
        <begin position="1"/>
        <end position="25"/>
    </location>
</feature>
<keyword evidence="1" id="KW-0812">Transmembrane</keyword>
<dbReference type="Proteomes" id="UP000085678">
    <property type="component" value="Unplaced"/>
</dbReference>
<feature type="chain" id="PRO_5010211775" evidence="2">
    <location>
        <begin position="26"/>
        <end position="169"/>
    </location>
</feature>
<name>A0A1S3I097_LINAN</name>
<evidence type="ECO:0000256" key="1">
    <source>
        <dbReference type="SAM" id="Phobius"/>
    </source>
</evidence>
<sequence>MADQVKLWLHYVFFLVLIQIQGTEGCYSLYYNCWYSLWYFWVCIFIVIAVVIGICGGVARKRHLARQRITVTTTPVAPQSNVVMSVTNTHNVQSHMVQPPPYQAYQPPPAYQPPKSNYPPPGMGAYPPPGGCYPAGGGMDPAYPPPGPQYSQPYASTGIGQPSYGYAFP</sequence>
<dbReference type="GeneID" id="106159494"/>
<protein>
    <submittedName>
        <fullName evidence="4">Extensin-like</fullName>
    </submittedName>
</protein>
<dbReference type="KEGG" id="lak:106159494"/>
<feature type="transmembrane region" description="Helical" evidence="1">
    <location>
        <begin position="38"/>
        <end position="59"/>
    </location>
</feature>
<organism evidence="3 4">
    <name type="scientific">Lingula anatina</name>
    <name type="common">Brachiopod</name>
    <name type="synonym">Lingula unguis</name>
    <dbReference type="NCBI Taxonomy" id="7574"/>
    <lineage>
        <taxon>Eukaryota</taxon>
        <taxon>Metazoa</taxon>
        <taxon>Spiralia</taxon>
        <taxon>Lophotrochozoa</taxon>
        <taxon>Brachiopoda</taxon>
        <taxon>Linguliformea</taxon>
        <taxon>Lingulata</taxon>
        <taxon>Lingulida</taxon>
        <taxon>Linguloidea</taxon>
        <taxon>Lingulidae</taxon>
        <taxon>Lingula</taxon>
    </lineage>
</organism>
<keyword evidence="1" id="KW-1133">Transmembrane helix</keyword>
<dbReference type="InParanoid" id="A0A1S3I097"/>
<gene>
    <name evidence="4" type="primary">LOC106159494</name>
</gene>
<dbReference type="RefSeq" id="XP_013391246.1">
    <property type="nucleotide sequence ID" value="XM_013535792.2"/>
</dbReference>
<evidence type="ECO:0000313" key="4">
    <source>
        <dbReference type="RefSeq" id="XP_013391246.1"/>
    </source>
</evidence>
<evidence type="ECO:0000256" key="2">
    <source>
        <dbReference type="SAM" id="SignalP"/>
    </source>
</evidence>
<keyword evidence="2" id="KW-0732">Signal</keyword>